<evidence type="ECO:0000313" key="3">
    <source>
        <dbReference type="Proteomes" id="UP000472372"/>
    </source>
</evidence>
<evidence type="ECO:0000313" key="2">
    <source>
        <dbReference type="EMBL" id="CAE7210685.1"/>
    </source>
</evidence>
<dbReference type="Gene3D" id="3.30.70.100">
    <property type="match status" value="2"/>
</dbReference>
<dbReference type="Pfam" id="PF03992">
    <property type="entry name" value="ABM"/>
    <property type="match status" value="1"/>
</dbReference>
<dbReference type="Proteomes" id="UP000472372">
    <property type="component" value="Chromosome 10"/>
</dbReference>
<dbReference type="AlphaFoldDB" id="A0A6S6WNS9"/>
<accession>A0A6S6WNS9</accession>
<feature type="domain" description="ABM" evidence="1">
    <location>
        <begin position="23"/>
        <end position="78"/>
    </location>
</feature>
<reference evidence="2" key="1">
    <citation type="submission" date="2021-02" db="EMBL/GenBank/DDBJ databases">
        <authorList>
            <person name="Syme A R."/>
            <person name="Syme A R."/>
            <person name="Moolhuijzen P."/>
        </authorList>
    </citation>
    <scope>NUCLEOTIDE SEQUENCE</scope>
    <source>
        <strain evidence="2">W1-1</strain>
    </source>
</reference>
<evidence type="ECO:0000259" key="1">
    <source>
        <dbReference type="Pfam" id="PF03992"/>
    </source>
</evidence>
<sequence>MSEPVTEVAYLPLKPSLDLSSGETKEAWQSALRTIASQPGFKTGYWGKQIENPDTLQLVIDWDSLSSHQTFMSSPAYTPFLQILGDKILGGSPTLIHMSFSSSSPTPPSESLSAPVTECVNSFFEPTYDQSQYTTQFSQFGEKAAAIPDIEALGLAGGWGLEKLPHESLGEGVEGSVFNIFIGWPTVEAHMEFRGTQHFGEVMPLLRDGPKAMKMWHVAFEKFE</sequence>
<gene>
    <name evidence="2" type="ORF">PTTW11_10072</name>
</gene>
<proteinExistence type="predicted"/>
<organism evidence="2 3">
    <name type="scientific">Pyrenophora teres f. teres</name>
    <dbReference type="NCBI Taxonomy" id="97479"/>
    <lineage>
        <taxon>Eukaryota</taxon>
        <taxon>Fungi</taxon>
        <taxon>Dikarya</taxon>
        <taxon>Ascomycota</taxon>
        <taxon>Pezizomycotina</taxon>
        <taxon>Dothideomycetes</taxon>
        <taxon>Pleosporomycetidae</taxon>
        <taxon>Pleosporales</taxon>
        <taxon>Pleosporineae</taxon>
        <taxon>Pleosporaceae</taxon>
        <taxon>Pyrenophora</taxon>
    </lineage>
</organism>
<protein>
    <recommendedName>
        <fullName evidence="1">ABM domain-containing protein</fullName>
    </recommendedName>
</protein>
<dbReference type="SUPFAM" id="SSF54909">
    <property type="entry name" value="Dimeric alpha+beta barrel"/>
    <property type="match status" value="1"/>
</dbReference>
<name>A0A6S6WNS9_9PLEO</name>
<dbReference type="EMBL" id="HG992986">
    <property type="protein sequence ID" value="CAE7210685.1"/>
    <property type="molecule type" value="Genomic_DNA"/>
</dbReference>
<dbReference type="InterPro" id="IPR007138">
    <property type="entry name" value="ABM_dom"/>
</dbReference>
<dbReference type="InterPro" id="IPR011008">
    <property type="entry name" value="Dimeric_a/b-barrel"/>
</dbReference>